<feature type="DNA-binding region" description="H-T-H motif" evidence="4">
    <location>
        <begin position="36"/>
        <end position="55"/>
    </location>
</feature>
<dbReference type="PANTHER" id="PTHR30055:SF151">
    <property type="entry name" value="TRANSCRIPTIONAL REGULATORY PROTEIN"/>
    <property type="match status" value="1"/>
</dbReference>
<dbReference type="PANTHER" id="PTHR30055">
    <property type="entry name" value="HTH-TYPE TRANSCRIPTIONAL REGULATOR RUTR"/>
    <property type="match status" value="1"/>
</dbReference>
<keyword evidence="2 4" id="KW-0238">DNA-binding</keyword>
<gene>
    <name evidence="6" type="ORF">ATK36_5304</name>
</gene>
<dbReference type="InterPro" id="IPR004111">
    <property type="entry name" value="Repressor_TetR_C"/>
</dbReference>
<keyword evidence="1" id="KW-0805">Transcription regulation</keyword>
<sequence>MGSSSSPSGPRPAITAERIVDAAVELTAERGLENWTLRELAGALGAYPAVLYHHVGDRDALICAVLDRVVATLPIPDEGLHWQEWFAQLLADVRVVLHRYPGTARWMVRFSPSVTAATTLVDRGIRLLQDAGFGEESSLILHMLTTTACQFVATEDDRNSPAFSQRLDNAAEYARHHDDPDHPGLATHAKMMKARQADPELAMHYQAQMYEYAIRRCLDGLAVRLAELKG</sequence>
<feature type="domain" description="HTH tetR-type" evidence="5">
    <location>
        <begin position="13"/>
        <end position="73"/>
    </location>
</feature>
<dbReference type="Pfam" id="PF00440">
    <property type="entry name" value="TetR_N"/>
    <property type="match status" value="1"/>
</dbReference>
<accession>A0A2A9FHQ2</accession>
<dbReference type="InterPro" id="IPR001647">
    <property type="entry name" value="HTH_TetR"/>
</dbReference>
<dbReference type="InterPro" id="IPR009057">
    <property type="entry name" value="Homeodomain-like_sf"/>
</dbReference>
<evidence type="ECO:0000256" key="4">
    <source>
        <dbReference type="PROSITE-ProRule" id="PRU00335"/>
    </source>
</evidence>
<dbReference type="Proteomes" id="UP000243542">
    <property type="component" value="Unassembled WGS sequence"/>
</dbReference>
<protein>
    <submittedName>
        <fullName evidence="6">TetR family transcriptional regulator</fullName>
    </submittedName>
</protein>
<evidence type="ECO:0000256" key="1">
    <source>
        <dbReference type="ARBA" id="ARBA00023015"/>
    </source>
</evidence>
<dbReference type="RefSeq" id="WP_098513903.1">
    <property type="nucleotide sequence ID" value="NZ_JBIAKZ010000056.1"/>
</dbReference>
<evidence type="ECO:0000313" key="7">
    <source>
        <dbReference type="Proteomes" id="UP000243542"/>
    </source>
</evidence>
<dbReference type="InterPro" id="IPR050109">
    <property type="entry name" value="HTH-type_TetR-like_transc_reg"/>
</dbReference>
<evidence type="ECO:0000256" key="2">
    <source>
        <dbReference type="ARBA" id="ARBA00023125"/>
    </source>
</evidence>
<dbReference type="InterPro" id="IPR036271">
    <property type="entry name" value="Tet_transcr_reg_TetR-rel_C_sf"/>
</dbReference>
<keyword evidence="3" id="KW-0804">Transcription</keyword>
<evidence type="ECO:0000256" key="3">
    <source>
        <dbReference type="ARBA" id="ARBA00023163"/>
    </source>
</evidence>
<reference evidence="6 7" key="1">
    <citation type="submission" date="2017-10" db="EMBL/GenBank/DDBJ databases">
        <title>Sequencing the genomes of 1000 actinobacteria strains.</title>
        <authorList>
            <person name="Klenk H.-P."/>
        </authorList>
    </citation>
    <scope>NUCLEOTIDE SEQUENCE [LARGE SCALE GENOMIC DNA]</scope>
    <source>
        <strain evidence="6 7">DSM 46092</strain>
    </source>
</reference>
<dbReference type="SUPFAM" id="SSF48498">
    <property type="entry name" value="Tetracyclin repressor-like, C-terminal domain"/>
    <property type="match status" value="1"/>
</dbReference>
<dbReference type="Pfam" id="PF02909">
    <property type="entry name" value="TetR_C_1"/>
    <property type="match status" value="1"/>
</dbReference>
<dbReference type="GO" id="GO:0000976">
    <property type="term" value="F:transcription cis-regulatory region binding"/>
    <property type="evidence" value="ECO:0007669"/>
    <property type="project" value="TreeGrafter"/>
</dbReference>
<dbReference type="AlphaFoldDB" id="A0A2A9FHQ2"/>
<evidence type="ECO:0000259" key="5">
    <source>
        <dbReference type="PROSITE" id="PS50977"/>
    </source>
</evidence>
<dbReference type="EMBL" id="PDJK01000002">
    <property type="protein sequence ID" value="PFG50102.1"/>
    <property type="molecule type" value="Genomic_DNA"/>
</dbReference>
<keyword evidence="7" id="KW-1185">Reference proteome</keyword>
<name>A0A2A9FHQ2_9PSEU</name>
<comment type="caution">
    <text evidence="6">The sequence shown here is derived from an EMBL/GenBank/DDBJ whole genome shotgun (WGS) entry which is preliminary data.</text>
</comment>
<dbReference type="PRINTS" id="PR00455">
    <property type="entry name" value="HTHTETR"/>
</dbReference>
<dbReference type="Gene3D" id="1.10.357.10">
    <property type="entry name" value="Tetracycline Repressor, domain 2"/>
    <property type="match status" value="1"/>
</dbReference>
<dbReference type="PROSITE" id="PS50977">
    <property type="entry name" value="HTH_TETR_2"/>
    <property type="match status" value="1"/>
</dbReference>
<organism evidence="6 7">
    <name type="scientific">Amycolatopsis sulphurea</name>
    <dbReference type="NCBI Taxonomy" id="76022"/>
    <lineage>
        <taxon>Bacteria</taxon>
        <taxon>Bacillati</taxon>
        <taxon>Actinomycetota</taxon>
        <taxon>Actinomycetes</taxon>
        <taxon>Pseudonocardiales</taxon>
        <taxon>Pseudonocardiaceae</taxon>
        <taxon>Amycolatopsis</taxon>
    </lineage>
</organism>
<dbReference type="SUPFAM" id="SSF46689">
    <property type="entry name" value="Homeodomain-like"/>
    <property type="match status" value="1"/>
</dbReference>
<dbReference type="GO" id="GO:0003700">
    <property type="term" value="F:DNA-binding transcription factor activity"/>
    <property type="evidence" value="ECO:0007669"/>
    <property type="project" value="TreeGrafter"/>
</dbReference>
<proteinExistence type="predicted"/>
<evidence type="ECO:0000313" key="6">
    <source>
        <dbReference type="EMBL" id="PFG50102.1"/>
    </source>
</evidence>
<dbReference type="GO" id="GO:0045892">
    <property type="term" value="P:negative regulation of DNA-templated transcription"/>
    <property type="evidence" value="ECO:0007669"/>
    <property type="project" value="InterPro"/>
</dbReference>